<name>A0A7C8Z4D6_OPUST</name>
<protein>
    <submittedName>
        <fullName evidence="1">Uncharacterized protein</fullName>
    </submittedName>
</protein>
<organism evidence="1">
    <name type="scientific">Opuntia streptacantha</name>
    <name type="common">Prickly pear cactus</name>
    <name type="synonym">Opuntia cardona</name>
    <dbReference type="NCBI Taxonomy" id="393608"/>
    <lineage>
        <taxon>Eukaryota</taxon>
        <taxon>Viridiplantae</taxon>
        <taxon>Streptophyta</taxon>
        <taxon>Embryophyta</taxon>
        <taxon>Tracheophyta</taxon>
        <taxon>Spermatophyta</taxon>
        <taxon>Magnoliopsida</taxon>
        <taxon>eudicotyledons</taxon>
        <taxon>Gunneridae</taxon>
        <taxon>Pentapetalae</taxon>
        <taxon>Caryophyllales</taxon>
        <taxon>Cactineae</taxon>
        <taxon>Cactaceae</taxon>
        <taxon>Opuntioideae</taxon>
        <taxon>Opuntia</taxon>
    </lineage>
</organism>
<dbReference type="EMBL" id="GISG01086057">
    <property type="protein sequence ID" value="MBA4633230.1"/>
    <property type="molecule type" value="Transcribed_RNA"/>
</dbReference>
<proteinExistence type="predicted"/>
<reference evidence="1" key="1">
    <citation type="journal article" date="2013" name="J. Plant Res.">
        <title>Effect of fungi and light on seed germination of three Opuntia species from semiarid lands of central Mexico.</title>
        <authorList>
            <person name="Delgado-Sanchez P."/>
            <person name="Jimenez-Bremont J.F."/>
            <person name="Guerrero-Gonzalez Mde L."/>
            <person name="Flores J."/>
        </authorList>
    </citation>
    <scope>NUCLEOTIDE SEQUENCE</scope>
    <source>
        <tissue evidence="1">Cladode</tissue>
    </source>
</reference>
<dbReference type="AlphaFoldDB" id="A0A7C8Z4D6"/>
<accession>A0A7C8Z4D6</accession>
<evidence type="ECO:0000313" key="1">
    <source>
        <dbReference type="EMBL" id="MBA4633230.1"/>
    </source>
</evidence>
<reference evidence="1" key="2">
    <citation type="submission" date="2020-07" db="EMBL/GenBank/DDBJ databases">
        <authorList>
            <person name="Vera ALvarez R."/>
            <person name="Arias-Moreno D.M."/>
            <person name="Jimenez-Jacinto V."/>
            <person name="Jimenez-Bremont J.F."/>
            <person name="Swaminathan K."/>
            <person name="Moose S.P."/>
            <person name="Guerrero-Gonzalez M.L."/>
            <person name="Marino-Ramirez L."/>
            <person name="Landsman D."/>
            <person name="Rodriguez-Kessler M."/>
            <person name="Delgado-Sanchez P."/>
        </authorList>
    </citation>
    <scope>NUCLEOTIDE SEQUENCE</scope>
    <source>
        <tissue evidence="1">Cladode</tissue>
    </source>
</reference>
<sequence>MKASTILVGSTNEDQVKREWQKLTRIRLKDMINKAVNEYPEKIITWMIDDIHTRLKCMRDNDKEFKKHSKRNKWNKVEGPKVKIGYSQGLISSAMWLNKLVIKSNLLNCLTY</sequence>